<dbReference type="EMBL" id="UINC01100679">
    <property type="protein sequence ID" value="SVC60918.1"/>
    <property type="molecule type" value="Genomic_DNA"/>
</dbReference>
<feature type="non-terminal residue" evidence="1">
    <location>
        <position position="1"/>
    </location>
</feature>
<reference evidence="1" key="1">
    <citation type="submission" date="2018-05" db="EMBL/GenBank/DDBJ databases">
        <authorList>
            <person name="Lanie J.A."/>
            <person name="Ng W.-L."/>
            <person name="Kazmierczak K.M."/>
            <person name="Andrzejewski T.M."/>
            <person name="Davidsen T.M."/>
            <person name="Wayne K.J."/>
            <person name="Tettelin H."/>
            <person name="Glass J.I."/>
            <person name="Rusch D."/>
            <person name="Podicherti R."/>
            <person name="Tsui H.-C.T."/>
            <person name="Winkler M.E."/>
        </authorList>
    </citation>
    <scope>NUCLEOTIDE SEQUENCE</scope>
</reference>
<gene>
    <name evidence="1" type="ORF">METZ01_LOCUS313772</name>
</gene>
<name>A0A382NKA3_9ZZZZ</name>
<proteinExistence type="predicted"/>
<sequence length="68" mass="7600">TFIKKLLNDAEAGGFGTIIWLAPLDPFIANTGGNEIFRNVGLKKKTGEPKAAWHSWSTWAKRPYVLKK</sequence>
<dbReference type="AlphaFoldDB" id="A0A382NKA3"/>
<organism evidence="1">
    <name type="scientific">marine metagenome</name>
    <dbReference type="NCBI Taxonomy" id="408172"/>
    <lineage>
        <taxon>unclassified sequences</taxon>
        <taxon>metagenomes</taxon>
        <taxon>ecological metagenomes</taxon>
    </lineage>
</organism>
<protein>
    <submittedName>
        <fullName evidence="1">Uncharacterized protein</fullName>
    </submittedName>
</protein>
<accession>A0A382NKA3</accession>
<evidence type="ECO:0000313" key="1">
    <source>
        <dbReference type="EMBL" id="SVC60918.1"/>
    </source>
</evidence>